<name>Q0A9H1_ALKEH</name>
<dbReference type="InterPro" id="IPR013096">
    <property type="entry name" value="Cupin_2"/>
</dbReference>
<dbReference type="GO" id="GO:0046872">
    <property type="term" value="F:metal ion binding"/>
    <property type="evidence" value="ECO:0007669"/>
    <property type="project" value="UniProtKB-KW"/>
</dbReference>
<dbReference type="Gene3D" id="2.60.120.10">
    <property type="entry name" value="Jelly Rolls"/>
    <property type="match status" value="1"/>
</dbReference>
<evidence type="ECO:0000313" key="3">
    <source>
        <dbReference type="EMBL" id="ABI56516.1"/>
    </source>
</evidence>
<dbReference type="InterPro" id="IPR014710">
    <property type="entry name" value="RmlC-like_jellyroll"/>
</dbReference>
<dbReference type="PANTHER" id="PTHR35848:SF6">
    <property type="entry name" value="CUPIN TYPE-2 DOMAIN-CONTAINING PROTEIN"/>
    <property type="match status" value="1"/>
</dbReference>
<keyword evidence="4" id="KW-1185">Reference proteome</keyword>
<organism evidence="3 4">
    <name type="scientific">Alkalilimnicola ehrlichii (strain ATCC BAA-1101 / DSM 17681 / MLHE-1)</name>
    <dbReference type="NCBI Taxonomy" id="187272"/>
    <lineage>
        <taxon>Bacteria</taxon>
        <taxon>Pseudomonadati</taxon>
        <taxon>Pseudomonadota</taxon>
        <taxon>Gammaproteobacteria</taxon>
        <taxon>Chromatiales</taxon>
        <taxon>Ectothiorhodospiraceae</taxon>
        <taxon>Alkalilimnicola</taxon>
    </lineage>
</organism>
<dbReference type="PANTHER" id="PTHR35848">
    <property type="entry name" value="OXALATE-BINDING PROTEIN"/>
    <property type="match status" value="1"/>
</dbReference>
<dbReference type="Pfam" id="PF07883">
    <property type="entry name" value="Cupin_2"/>
    <property type="match status" value="1"/>
</dbReference>
<feature type="domain" description="Cupin type-2" evidence="2">
    <location>
        <begin position="54"/>
        <end position="122"/>
    </location>
</feature>
<dbReference type="SUPFAM" id="SSF51182">
    <property type="entry name" value="RmlC-like cupins"/>
    <property type="match status" value="1"/>
</dbReference>
<evidence type="ECO:0000256" key="1">
    <source>
        <dbReference type="ARBA" id="ARBA00022723"/>
    </source>
</evidence>
<reference evidence="4" key="1">
    <citation type="submission" date="2006-08" db="EMBL/GenBank/DDBJ databases">
        <title>Complete sequence of Alkalilimnicola ehrilichei MLHE-1.</title>
        <authorList>
            <person name="Copeland A."/>
            <person name="Lucas S."/>
            <person name="Lapidus A."/>
            <person name="Barry K."/>
            <person name="Detter J.C."/>
            <person name="Glavina del Rio T."/>
            <person name="Hammon N."/>
            <person name="Israni S."/>
            <person name="Dalin E."/>
            <person name="Tice H."/>
            <person name="Pitluck S."/>
            <person name="Sims D."/>
            <person name="Brettin T."/>
            <person name="Bruce D."/>
            <person name="Han C."/>
            <person name="Tapia R."/>
            <person name="Gilna P."/>
            <person name="Schmutz J."/>
            <person name="Larimer F."/>
            <person name="Land M."/>
            <person name="Hauser L."/>
            <person name="Kyrpides N."/>
            <person name="Mikhailova N."/>
            <person name="Oremland R.S."/>
            <person name="Hoeft S.E."/>
            <person name="Switzer-Blum J."/>
            <person name="Kulp T."/>
            <person name="King G."/>
            <person name="Tabita R."/>
            <person name="Witte B."/>
            <person name="Santini J.M."/>
            <person name="Basu P."/>
            <person name="Hollibaugh J.T."/>
            <person name="Xie G."/>
            <person name="Stolz J.F."/>
            <person name="Richardson P."/>
        </authorList>
    </citation>
    <scope>NUCLEOTIDE SEQUENCE [LARGE SCALE GENOMIC DNA]</scope>
    <source>
        <strain evidence="4">ATCC BAA-1101 / DSM 17681 / MLHE-1</strain>
    </source>
</reference>
<dbReference type="RefSeq" id="WP_011628911.1">
    <property type="nucleotide sequence ID" value="NC_008340.1"/>
</dbReference>
<dbReference type="AlphaFoldDB" id="Q0A9H1"/>
<evidence type="ECO:0000259" key="2">
    <source>
        <dbReference type="Pfam" id="PF07883"/>
    </source>
</evidence>
<accession>Q0A9H1</accession>
<dbReference type="OrthoDB" id="1551122at2"/>
<dbReference type="CDD" id="cd02222">
    <property type="entry name" value="cupin_TM1459-like"/>
    <property type="match status" value="1"/>
</dbReference>
<dbReference type="Proteomes" id="UP000001962">
    <property type="component" value="Chromosome"/>
</dbReference>
<protein>
    <submittedName>
        <fullName evidence="3">Cupin 2, conserved barrel domain protein</fullName>
    </submittedName>
</protein>
<keyword evidence="1" id="KW-0479">Metal-binding</keyword>
<dbReference type="KEGG" id="aeh:Mlg_1167"/>
<dbReference type="InterPro" id="IPR011051">
    <property type="entry name" value="RmlC_Cupin_sf"/>
</dbReference>
<sequence length="152" mass="17325">MPEQSKVIHARDYRWEGVPLKAYKTDGTHFRAITRQTLLGADEDERALGHQTRYFEIAPGGYSSLERHQHTHTVVILRGQGELILGDALHRIGRHDCIYIAPQTFHQFHASGDEPLGFLCIVDRERDRPRLPDDDELARLRALPGVGPKVRT</sequence>
<evidence type="ECO:0000313" key="4">
    <source>
        <dbReference type="Proteomes" id="UP000001962"/>
    </source>
</evidence>
<dbReference type="EMBL" id="CP000453">
    <property type="protein sequence ID" value="ABI56516.1"/>
    <property type="molecule type" value="Genomic_DNA"/>
</dbReference>
<proteinExistence type="predicted"/>
<dbReference type="InterPro" id="IPR051610">
    <property type="entry name" value="GPI/OXD"/>
</dbReference>
<dbReference type="eggNOG" id="COG1917">
    <property type="taxonomic scope" value="Bacteria"/>
</dbReference>
<dbReference type="DNASU" id="4269106"/>
<dbReference type="HOGENOM" id="CLU_116722_1_0_6"/>
<gene>
    <name evidence="3" type="ordered locus">Mlg_1167</name>
</gene>